<keyword evidence="5" id="KW-1185">Reference proteome</keyword>
<protein>
    <recommendedName>
        <fullName evidence="3">Lactate/malate dehydrogenase C-terminal domain-containing protein</fullName>
    </recommendedName>
</protein>
<evidence type="ECO:0000313" key="5">
    <source>
        <dbReference type="Proteomes" id="UP001206925"/>
    </source>
</evidence>
<accession>A0AAD5CVR9</accession>
<evidence type="ECO:0000256" key="1">
    <source>
        <dbReference type="ARBA" id="ARBA00023002"/>
    </source>
</evidence>
<dbReference type="Pfam" id="PF02866">
    <property type="entry name" value="Ldh_1_C"/>
    <property type="match status" value="1"/>
</dbReference>
<dbReference type="GO" id="GO:0030060">
    <property type="term" value="F:L-malate dehydrogenase (NAD+) activity"/>
    <property type="evidence" value="ECO:0007669"/>
    <property type="project" value="TreeGrafter"/>
</dbReference>
<sequence>MGSRMVSGHRRCKKSRRIANSSKTACKNISTIETLQIVVGQSGADTLTNKAEEVTSYDTITQGEKTQQRLSRLGRDIVLSDGLVILNVSKSINVDKGKRTRFWSDVLLFQQAKPPCSFTKEETGYLTKRIQDGVTEVVQAKARAGSATLSMAYAAVKFADRYLRGLRGDVDIVDCAFIESRVTELPFFATQVRLGHTGVEEIYQLGPLNEYERAGLEES</sequence>
<dbReference type="InterPro" id="IPR022383">
    <property type="entry name" value="Lactate/malate_DH_C"/>
</dbReference>
<name>A0AAD5CVR9_AMBAR</name>
<dbReference type="AlphaFoldDB" id="A0AAD5CVR9"/>
<dbReference type="GO" id="GO:0009507">
    <property type="term" value="C:chloroplast"/>
    <property type="evidence" value="ECO:0007669"/>
    <property type="project" value="TreeGrafter"/>
</dbReference>
<keyword evidence="2" id="KW-0520">NAD</keyword>
<gene>
    <name evidence="4" type="ORF">M8C21_002835</name>
</gene>
<dbReference type="SUPFAM" id="SSF56327">
    <property type="entry name" value="LDH C-terminal domain-like"/>
    <property type="match status" value="1"/>
</dbReference>
<organism evidence="4 5">
    <name type="scientific">Ambrosia artemisiifolia</name>
    <name type="common">Common ragweed</name>
    <dbReference type="NCBI Taxonomy" id="4212"/>
    <lineage>
        <taxon>Eukaryota</taxon>
        <taxon>Viridiplantae</taxon>
        <taxon>Streptophyta</taxon>
        <taxon>Embryophyta</taxon>
        <taxon>Tracheophyta</taxon>
        <taxon>Spermatophyta</taxon>
        <taxon>Magnoliopsida</taxon>
        <taxon>eudicotyledons</taxon>
        <taxon>Gunneridae</taxon>
        <taxon>Pentapetalae</taxon>
        <taxon>asterids</taxon>
        <taxon>campanulids</taxon>
        <taxon>Asterales</taxon>
        <taxon>Asteraceae</taxon>
        <taxon>Asteroideae</taxon>
        <taxon>Heliantheae alliance</taxon>
        <taxon>Heliantheae</taxon>
        <taxon>Ambrosia</taxon>
    </lineage>
</organism>
<dbReference type="PANTHER" id="PTHR11540">
    <property type="entry name" value="MALATE AND LACTATE DEHYDROGENASE"/>
    <property type="match status" value="1"/>
</dbReference>
<dbReference type="InterPro" id="IPR015955">
    <property type="entry name" value="Lactate_DH/Glyco_Ohase_4_C"/>
</dbReference>
<keyword evidence="1" id="KW-0560">Oxidoreductase</keyword>
<reference evidence="4" key="1">
    <citation type="submission" date="2022-06" db="EMBL/GenBank/DDBJ databases">
        <title>Uncovering the hologenomic basis of an extraordinary plant invasion.</title>
        <authorList>
            <person name="Bieker V.C."/>
            <person name="Martin M.D."/>
            <person name="Gilbert T."/>
            <person name="Hodgins K."/>
            <person name="Battlay P."/>
            <person name="Petersen B."/>
            <person name="Wilson J."/>
        </authorList>
    </citation>
    <scope>NUCLEOTIDE SEQUENCE</scope>
    <source>
        <strain evidence="4">AA19_3_7</strain>
        <tissue evidence="4">Leaf</tissue>
    </source>
</reference>
<dbReference type="Gene3D" id="3.90.110.10">
    <property type="entry name" value="Lactate dehydrogenase/glycoside hydrolase, family 4, C-terminal"/>
    <property type="match status" value="1"/>
</dbReference>
<evidence type="ECO:0000259" key="3">
    <source>
        <dbReference type="Pfam" id="PF02866"/>
    </source>
</evidence>
<dbReference type="PANTHER" id="PTHR11540:SF52">
    <property type="entry name" value="MALATE DEHYDROGENASE 2, PEROXISOMAL"/>
    <property type="match status" value="1"/>
</dbReference>
<evidence type="ECO:0000256" key="2">
    <source>
        <dbReference type="ARBA" id="ARBA00023027"/>
    </source>
</evidence>
<dbReference type="Proteomes" id="UP001206925">
    <property type="component" value="Unassembled WGS sequence"/>
</dbReference>
<proteinExistence type="predicted"/>
<dbReference type="EMBL" id="JAMZMK010006393">
    <property type="protein sequence ID" value="KAI7749228.1"/>
    <property type="molecule type" value="Genomic_DNA"/>
</dbReference>
<evidence type="ECO:0000313" key="4">
    <source>
        <dbReference type="EMBL" id="KAI7749228.1"/>
    </source>
</evidence>
<comment type="caution">
    <text evidence="4">The sequence shown here is derived from an EMBL/GenBank/DDBJ whole genome shotgun (WGS) entry which is preliminary data.</text>
</comment>
<feature type="domain" description="Lactate/malate dehydrogenase C-terminal" evidence="3">
    <location>
        <begin position="108"/>
        <end position="218"/>
    </location>
</feature>